<organism evidence="10 11">
    <name type="scientific">Wandonia haliotis</name>
    <dbReference type="NCBI Taxonomy" id="574963"/>
    <lineage>
        <taxon>Bacteria</taxon>
        <taxon>Pseudomonadati</taxon>
        <taxon>Bacteroidota</taxon>
        <taxon>Flavobacteriia</taxon>
        <taxon>Flavobacteriales</taxon>
        <taxon>Crocinitomicaceae</taxon>
        <taxon>Wandonia</taxon>
    </lineage>
</organism>
<protein>
    <recommendedName>
        <fullName evidence="12">ABC transporter permease</fullName>
    </recommendedName>
</protein>
<name>A0ABP3XYD3_9FLAO</name>
<evidence type="ECO:0000256" key="3">
    <source>
        <dbReference type="ARBA" id="ARBA00022475"/>
    </source>
</evidence>
<keyword evidence="6 7" id="KW-0472">Membrane</keyword>
<keyword evidence="4 7" id="KW-0812">Transmembrane</keyword>
<evidence type="ECO:0000259" key="8">
    <source>
        <dbReference type="Pfam" id="PF02687"/>
    </source>
</evidence>
<evidence type="ECO:0000256" key="5">
    <source>
        <dbReference type="ARBA" id="ARBA00022989"/>
    </source>
</evidence>
<dbReference type="Pfam" id="PF12704">
    <property type="entry name" value="MacB_PCD"/>
    <property type="match status" value="1"/>
</dbReference>
<feature type="domain" description="ABC3 transporter permease C-terminal" evidence="8">
    <location>
        <begin position="391"/>
        <end position="516"/>
    </location>
</feature>
<evidence type="ECO:0000256" key="6">
    <source>
        <dbReference type="ARBA" id="ARBA00023136"/>
    </source>
</evidence>
<comment type="caution">
    <text evidence="10">The sequence shown here is derived from an EMBL/GenBank/DDBJ whole genome shotgun (WGS) entry which is preliminary data.</text>
</comment>
<comment type="similarity">
    <text evidence="2">Belongs to the ABC-4 integral membrane protein family. LolC/E subfamily.</text>
</comment>
<dbReference type="EMBL" id="BAAAFH010000003">
    <property type="protein sequence ID" value="GAA0874460.1"/>
    <property type="molecule type" value="Genomic_DNA"/>
</dbReference>
<evidence type="ECO:0000256" key="7">
    <source>
        <dbReference type="SAM" id="Phobius"/>
    </source>
</evidence>
<feature type="transmembrane region" description="Helical" evidence="7">
    <location>
        <begin position="443"/>
        <end position="465"/>
    </location>
</feature>
<evidence type="ECO:0000313" key="11">
    <source>
        <dbReference type="Proteomes" id="UP001501126"/>
    </source>
</evidence>
<dbReference type="PANTHER" id="PTHR30489:SF0">
    <property type="entry name" value="LIPOPROTEIN-RELEASING SYSTEM TRANSMEMBRANE PROTEIN LOLE"/>
    <property type="match status" value="1"/>
</dbReference>
<dbReference type="InterPro" id="IPR051447">
    <property type="entry name" value="Lipoprotein-release_system"/>
</dbReference>
<accession>A0ABP3XYD3</accession>
<evidence type="ECO:0000256" key="4">
    <source>
        <dbReference type="ARBA" id="ARBA00022692"/>
    </source>
</evidence>
<evidence type="ECO:0000256" key="2">
    <source>
        <dbReference type="ARBA" id="ARBA00005236"/>
    </source>
</evidence>
<keyword evidence="11" id="KW-1185">Reference proteome</keyword>
<feature type="transmembrane region" description="Helical" evidence="7">
    <location>
        <begin position="485"/>
        <end position="511"/>
    </location>
</feature>
<comment type="subcellular location">
    <subcellularLocation>
        <location evidence="1">Cell membrane</location>
        <topology evidence="1">Multi-pass membrane protein</topology>
    </subcellularLocation>
</comment>
<sequence>MILTLSIVTGFKNEVRDKVIGYGAHVQIMKSGGSSIIDSDALVLDSAMLHEIKTIKYVAKVFPVGYKPGIFQSDPDSVFYTLKEGRDTFEIQQEIKGVLFKGVDATYDLSFFNENLIAGRLPDFGSDKQNEILISKRVAEQLRFELDEEVGAFFVQNKPIKRNFRVVGIFETGLEDFDKDIVIADLRSVQINSGWGIQASIRLADTLFQDRLLFEAEAIGGNGQYKYDWGRGFGVSSKIAIAPLHDTTIRVIVSDYFYSPYEEEEEATIADTAYIHIRIEGDILSGPVAMEDDRIKRTFLDEEGFRFSIRVGTGEYLFEQEDGKGSSKFYISGYEVLADNWEDLEKLDEEVKSDLFLMSMEKGTAVEIRTIKEIYRDIFAWLSFLDINFVIIVIMMIVISVITMGAALLVLILEKTAAIGLLKAVGAGNWLIRKVFLYQAGYLIIRGMLWGNGIGVALALMQQYFQIIPLDPEVYYLNAVPIEFNVFHLLLLNVGTIVVCVFALIIPSYFITKITPVKALKFS</sequence>
<dbReference type="InterPro" id="IPR025857">
    <property type="entry name" value="MacB_PCD"/>
</dbReference>
<dbReference type="Pfam" id="PF02687">
    <property type="entry name" value="FtsX"/>
    <property type="match status" value="1"/>
</dbReference>
<proteinExistence type="inferred from homology"/>
<keyword evidence="5 7" id="KW-1133">Transmembrane helix</keyword>
<evidence type="ECO:0000256" key="1">
    <source>
        <dbReference type="ARBA" id="ARBA00004651"/>
    </source>
</evidence>
<evidence type="ECO:0000259" key="9">
    <source>
        <dbReference type="Pfam" id="PF12704"/>
    </source>
</evidence>
<reference evidence="11" key="1">
    <citation type="journal article" date="2019" name="Int. J. Syst. Evol. Microbiol.">
        <title>The Global Catalogue of Microorganisms (GCM) 10K type strain sequencing project: providing services to taxonomists for standard genome sequencing and annotation.</title>
        <authorList>
            <consortium name="The Broad Institute Genomics Platform"/>
            <consortium name="The Broad Institute Genome Sequencing Center for Infectious Disease"/>
            <person name="Wu L."/>
            <person name="Ma J."/>
        </authorList>
    </citation>
    <scope>NUCLEOTIDE SEQUENCE [LARGE SCALE GENOMIC DNA]</scope>
    <source>
        <strain evidence="11">JCM 16083</strain>
    </source>
</reference>
<gene>
    <name evidence="10" type="ORF">GCM10009118_08680</name>
</gene>
<dbReference type="InterPro" id="IPR003838">
    <property type="entry name" value="ABC3_permease_C"/>
</dbReference>
<feature type="domain" description="MacB-like periplasmic core" evidence="9">
    <location>
        <begin position="2"/>
        <end position="203"/>
    </location>
</feature>
<evidence type="ECO:0000313" key="10">
    <source>
        <dbReference type="EMBL" id="GAA0874460.1"/>
    </source>
</evidence>
<dbReference type="Proteomes" id="UP001501126">
    <property type="component" value="Unassembled WGS sequence"/>
</dbReference>
<dbReference type="PANTHER" id="PTHR30489">
    <property type="entry name" value="LIPOPROTEIN-RELEASING SYSTEM TRANSMEMBRANE PROTEIN LOLE"/>
    <property type="match status" value="1"/>
</dbReference>
<evidence type="ECO:0008006" key="12">
    <source>
        <dbReference type="Google" id="ProtNLM"/>
    </source>
</evidence>
<keyword evidence="3" id="KW-1003">Cell membrane</keyword>
<feature type="transmembrane region" description="Helical" evidence="7">
    <location>
        <begin position="389"/>
        <end position="413"/>
    </location>
</feature>